<sequence length="248" mass="27304">MTTQSGNGADPAFISPVSEWFSNLLAQHMAPLEVLSGRIAAATRHSADGPLRLSLDDAEALVDLIDTALRESRLAIGHGFIAAPDVVDGRERYMLWLQRDAGVVKRLRLNFDTTDLDAYDYVNMDWYTKPINQRTSVLTGPYLDYAGADRLVVTVIAPIFVDDAVVGVVATDLIASELEAQIARQLRTIDAEVLVVNEDRAVIATNSPRWMPGERLRAHPRQDPDNFATVVPLESWTGWSLAVAVPIR</sequence>
<accession>A0ABT6L6I1</accession>
<evidence type="ECO:0000313" key="2">
    <source>
        <dbReference type="Proteomes" id="UP001160130"/>
    </source>
</evidence>
<dbReference type="Gene3D" id="3.30.450.20">
    <property type="entry name" value="PAS domain"/>
    <property type="match status" value="1"/>
</dbReference>
<evidence type="ECO:0008006" key="3">
    <source>
        <dbReference type="Google" id="ProtNLM"/>
    </source>
</evidence>
<proteinExistence type="predicted"/>
<evidence type="ECO:0000313" key="1">
    <source>
        <dbReference type="EMBL" id="MDH6198553.1"/>
    </source>
</evidence>
<gene>
    <name evidence="1" type="ORF">M2272_005212</name>
</gene>
<dbReference type="EMBL" id="JARXVE010000011">
    <property type="protein sequence ID" value="MDH6198553.1"/>
    <property type="molecule type" value="Genomic_DNA"/>
</dbReference>
<dbReference type="Pfam" id="PF22673">
    <property type="entry name" value="MCP-like_PDC_1"/>
    <property type="match status" value="1"/>
</dbReference>
<dbReference type="CDD" id="cd12913">
    <property type="entry name" value="PDC1_MCP_like"/>
    <property type="match status" value="1"/>
</dbReference>
<keyword evidence="2" id="KW-1185">Reference proteome</keyword>
<dbReference type="Proteomes" id="UP001160130">
    <property type="component" value="Unassembled WGS sequence"/>
</dbReference>
<name>A0ABT6L6I1_9MYCO</name>
<reference evidence="1 2" key="1">
    <citation type="submission" date="2023-04" db="EMBL/GenBank/DDBJ databases">
        <title>Forest soil microbial communities from Buena Vista Peninsula, Colon Province, Panama.</title>
        <authorList>
            <person name="Bouskill N."/>
        </authorList>
    </citation>
    <scope>NUCLEOTIDE SEQUENCE [LARGE SCALE GENOMIC DNA]</scope>
    <source>
        <strain evidence="1 2">AC80</strain>
    </source>
</reference>
<comment type="caution">
    <text evidence="1">The sequence shown here is derived from an EMBL/GenBank/DDBJ whole genome shotgun (WGS) entry which is preliminary data.</text>
</comment>
<protein>
    <recommendedName>
        <fullName evidence="3">Cache domain-containing protein</fullName>
    </recommendedName>
</protein>
<organism evidence="1 2">
    <name type="scientific">Mycolicibacterium frederiksbergense</name>
    <dbReference type="NCBI Taxonomy" id="117567"/>
    <lineage>
        <taxon>Bacteria</taxon>
        <taxon>Bacillati</taxon>
        <taxon>Actinomycetota</taxon>
        <taxon>Actinomycetes</taxon>
        <taxon>Mycobacteriales</taxon>
        <taxon>Mycobacteriaceae</taxon>
        <taxon>Mycolicibacterium</taxon>
    </lineage>
</organism>
<dbReference type="RefSeq" id="WP_280835123.1">
    <property type="nucleotide sequence ID" value="NZ_JARXVE010000011.1"/>
</dbReference>